<proteinExistence type="predicted"/>
<evidence type="ECO:0000313" key="2">
    <source>
        <dbReference type="Proteomes" id="UP000642070"/>
    </source>
</evidence>
<accession>A0A917U056</accession>
<evidence type="ECO:0000313" key="1">
    <source>
        <dbReference type="EMBL" id="GGM45690.1"/>
    </source>
</evidence>
<comment type="caution">
    <text evidence="1">The sequence shown here is derived from an EMBL/GenBank/DDBJ whole genome shotgun (WGS) entry which is preliminary data.</text>
</comment>
<dbReference type="AlphaFoldDB" id="A0A917U056"/>
<dbReference type="EMBL" id="BMPI01000028">
    <property type="protein sequence ID" value="GGM45690.1"/>
    <property type="molecule type" value="Genomic_DNA"/>
</dbReference>
<organism evidence="1 2">
    <name type="scientific">Dactylosporangium sucinum</name>
    <dbReference type="NCBI Taxonomy" id="1424081"/>
    <lineage>
        <taxon>Bacteria</taxon>
        <taxon>Bacillati</taxon>
        <taxon>Actinomycetota</taxon>
        <taxon>Actinomycetes</taxon>
        <taxon>Micromonosporales</taxon>
        <taxon>Micromonosporaceae</taxon>
        <taxon>Dactylosporangium</taxon>
    </lineage>
</organism>
<sequence>MPGGAVFYEGDGELFTRAGFAYLPGGPTADIGAVLFESLRFRHLGGGWYLWTGGDQAALAIARRCDRVASSPPSWPRGLRYEVLLGR</sequence>
<reference evidence="1" key="1">
    <citation type="journal article" date="2014" name="Int. J. Syst. Evol. Microbiol.">
        <title>Complete genome sequence of Corynebacterium casei LMG S-19264T (=DSM 44701T), isolated from a smear-ripened cheese.</title>
        <authorList>
            <consortium name="US DOE Joint Genome Institute (JGI-PGF)"/>
            <person name="Walter F."/>
            <person name="Albersmeier A."/>
            <person name="Kalinowski J."/>
            <person name="Ruckert C."/>
        </authorList>
    </citation>
    <scope>NUCLEOTIDE SEQUENCE</scope>
    <source>
        <strain evidence="1">JCM 19831</strain>
    </source>
</reference>
<dbReference type="Proteomes" id="UP000642070">
    <property type="component" value="Unassembled WGS sequence"/>
</dbReference>
<name>A0A917U056_9ACTN</name>
<reference evidence="1" key="2">
    <citation type="submission" date="2020-09" db="EMBL/GenBank/DDBJ databases">
        <authorList>
            <person name="Sun Q."/>
            <person name="Ohkuma M."/>
        </authorList>
    </citation>
    <scope>NUCLEOTIDE SEQUENCE</scope>
    <source>
        <strain evidence="1">JCM 19831</strain>
    </source>
</reference>
<gene>
    <name evidence="1" type="ORF">GCM10007977_054140</name>
</gene>
<protein>
    <submittedName>
        <fullName evidence="1">Uncharacterized protein</fullName>
    </submittedName>
</protein>
<keyword evidence="2" id="KW-1185">Reference proteome</keyword>